<reference evidence="4 5" key="1">
    <citation type="submission" date="2017-11" db="EMBL/GenBank/DDBJ databases">
        <title>Evolution of Phototrophy in the Chloroflexi Phylum Driven by Horizontal Gene Transfer.</title>
        <authorList>
            <person name="Ward L.M."/>
            <person name="Hemp J."/>
            <person name="Shih P.M."/>
            <person name="Mcglynn S.E."/>
            <person name="Fischer W."/>
        </authorList>
    </citation>
    <scope>NUCLEOTIDE SEQUENCE [LARGE SCALE GENOMIC DNA]</scope>
    <source>
        <strain evidence="4">JP3_7</strain>
    </source>
</reference>
<evidence type="ECO:0000313" key="4">
    <source>
        <dbReference type="EMBL" id="PJF45961.1"/>
    </source>
</evidence>
<name>A0A2M8Q831_9CHLR</name>
<comment type="similarity">
    <text evidence="1">Belongs to the TonB-dependent receptor family.</text>
</comment>
<keyword evidence="1" id="KW-0813">Transport</keyword>
<dbReference type="InterPro" id="IPR012910">
    <property type="entry name" value="Plug_dom"/>
</dbReference>
<dbReference type="GO" id="GO:0015344">
    <property type="term" value="F:siderophore uptake transmembrane transporter activity"/>
    <property type="evidence" value="ECO:0007669"/>
    <property type="project" value="TreeGrafter"/>
</dbReference>
<keyword evidence="1" id="KW-0998">Cell outer membrane</keyword>
<protein>
    <submittedName>
        <fullName evidence="4">TonB-dependent receptor</fullName>
    </submittedName>
</protein>
<dbReference type="EMBL" id="PGTN01000595">
    <property type="protein sequence ID" value="PJF45961.1"/>
    <property type="molecule type" value="Genomic_DNA"/>
</dbReference>
<gene>
    <name evidence="4" type="ORF">CUN48_16230</name>
</gene>
<dbReference type="SUPFAM" id="SSF56935">
    <property type="entry name" value="Porins"/>
    <property type="match status" value="1"/>
</dbReference>
<dbReference type="InterPro" id="IPR057601">
    <property type="entry name" value="Oar-like_b-barrel"/>
</dbReference>
<keyword evidence="4" id="KW-0675">Receptor</keyword>
<dbReference type="Pfam" id="PF07715">
    <property type="entry name" value="Plug"/>
    <property type="match status" value="1"/>
</dbReference>
<dbReference type="PANTHER" id="PTHR30069:SF46">
    <property type="entry name" value="OAR PROTEIN"/>
    <property type="match status" value="1"/>
</dbReference>
<dbReference type="Pfam" id="PF25183">
    <property type="entry name" value="OMP_b-brl_4"/>
    <property type="match status" value="1"/>
</dbReference>
<sequence>NRNILNLALQIPGVSQLSSGNSSFTSGGVSFSVNGMRTRSNNFMIDGQDSNNASIGGLVQEINNPDTVAEMRIVTNQFAAEYGRAAGSVVNIVTKSGTNDFHGSTYWFYNGNKLNARSNLDKRNFPRAPWRVENQFAGTLGGPIRRDKTFFFGSLLRWTDRRFASGTAIGAAPTAEGQAILRNA</sequence>
<keyword evidence="1" id="KW-0812">Transmembrane</keyword>
<dbReference type="GO" id="GO:0009279">
    <property type="term" value="C:cell outer membrane"/>
    <property type="evidence" value="ECO:0007669"/>
    <property type="project" value="UniProtKB-SubCell"/>
</dbReference>
<dbReference type="AlphaFoldDB" id="A0A2M8Q831"/>
<feature type="domain" description="TonB-dependent transporter Oar-like beta-barrel" evidence="3">
    <location>
        <begin position="93"/>
        <end position="176"/>
    </location>
</feature>
<feature type="non-terminal residue" evidence="4">
    <location>
        <position position="1"/>
    </location>
</feature>
<keyword evidence="1" id="KW-0472">Membrane</keyword>
<dbReference type="PANTHER" id="PTHR30069">
    <property type="entry name" value="TONB-DEPENDENT OUTER MEMBRANE RECEPTOR"/>
    <property type="match status" value="1"/>
</dbReference>
<dbReference type="Gene3D" id="2.170.130.10">
    <property type="entry name" value="TonB-dependent receptor, plug domain"/>
    <property type="match status" value="1"/>
</dbReference>
<evidence type="ECO:0000259" key="2">
    <source>
        <dbReference type="Pfam" id="PF07715"/>
    </source>
</evidence>
<dbReference type="InterPro" id="IPR039426">
    <property type="entry name" value="TonB-dep_rcpt-like"/>
</dbReference>
<keyword evidence="1" id="KW-1134">Transmembrane beta strand</keyword>
<comment type="subcellular location">
    <subcellularLocation>
        <location evidence="1">Cell outer membrane</location>
        <topology evidence="1">Multi-pass membrane protein</topology>
    </subcellularLocation>
</comment>
<feature type="non-terminal residue" evidence="4">
    <location>
        <position position="184"/>
    </location>
</feature>
<dbReference type="InterPro" id="IPR037066">
    <property type="entry name" value="Plug_dom_sf"/>
</dbReference>
<comment type="caution">
    <text evidence="4">The sequence shown here is derived from an EMBL/GenBank/DDBJ whole genome shotgun (WGS) entry which is preliminary data.</text>
</comment>
<proteinExistence type="inferred from homology"/>
<evidence type="ECO:0000259" key="3">
    <source>
        <dbReference type="Pfam" id="PF25183"/>
    </source>
</evidence>
<accession>A0A2M8Q831</accession>
<dbReference type="GO" id="GO:0044718">
    <property type="term" value="P:siderophore transmembrane transport"/>
    <property type="evidence" value="ECO:0007669"/>
    <property type="project" value="TreeGrafter"/>
</dbReference>
<evidence type="ECO:0000313" key="5">
    <source>
        <dbReference type="Proteomes" id="UP000230790"/>
    </source>
</evidence>
<dbReference type="PROSITE" id="PS52016">
    <property type="entry name" value="TONB_DEPENDENT_REC_3"/>
    <property type="match status" value="1"/>
</dbReference>
<organism evidence="4 5">
    <name type="scientific">Candidatus Thermofonsia Clade 3 bacterium</name>
    <dbReference type="NCBI Taxonomy" id="2364212"/>
    <lineage>
        <taxon>Bacteria</taxon>
        <taxon>Bacillati</taxon>
        <taxon>Chloroflexota</taxon>
        <taxon>Candidatus Thermofontia</taxon>
        <taxon>Candidatus Thermofonsia Clade 3</taxon>
    </lineage>
</organism>
<evidence type="ECO:0000256" key="1">
    <source>
        <dbReference type="PROSITE-ProRule" id="PRU01360"/>
    </source>
</evidence>
<feature type="domain" description="TonB-dependent receptor plug" evidence="2">
    <location>
        <begin position="2"/>
        <end position="87"/>
    </location>
</feature>
<dbReference type="Proteomes" id="UP000230790">
    <property type="component" value="Unassembled WGS sequence"/>
</dbReference>